<feature type="active site" description="Proton acceptor" evidence="10">
    <location>
        <position position="318"/>
    </location>
</feature>
<dbReference type="PANTHER" id="PTHR43463">
    <property type="entry name" value="NICOTINATE-NUCLEOTIDE--DIMETHYLBENZIMIDAZOLE PHOSPHORIBOSYLTRANSFERASE"/>
    <property type="match status" value="1"/>
</dbReference>
<keyword evidence="12" id="KW-1185">Reference proteome</keyword>
<evidence type="ECO:0000256" key="8">
    <source>
        <dbReference type="ARBA" id="ARBA00030686"/>
    </source>
</evidence>
<evidence type="ECO:0000256" key="1">
    <source>
        <dbReference type="ARBA" id="ARBA00005049"/>
    </source>
</evidence>
<dbReference type="EC" id="2.4.2.21" evidence="3 10"/>
<gene>
    <name evidence="10 11" type="primary">cobT</name>
    <name evidence="11" type="ORF">CLG94_07650</name>
</gene>
<dbReference type="InterPro" id="IPR017846">
    <property type="entry name" value="Nict_dMeBzImd_PRibTrfase_bact"/>
</dbReference>
<keyword evidence="7 10" id="KW-0808">Transferase</keyword>
<evidence type="ECO:0000256" key="5">
    <source>
        <dbReference type="ARBA" id="ARBA00022573"/>
    </source>
</evidence>
<dbReference type="HAMAP" id="MF_00230">
    <property type="entry name" value="CobT"/>
    <property type="match status" value="1"/>
</dbReference>
<comment type="catalytic activity">
    <reaction evidence="9 10">
        <text>5,6-dimethylbenzimidazole + nicotinate beta-D-ribonucleotide = alpha-ribazole 5'-phosphate + nicotinate + H(+)</text>
        <dbReference type="Rhea" id="RHEA:11196"/>
        <dbReference type="ChEBI" id="CHEBI:15378"/>
        <dbReference type="ChEBI" id="CHEBI:15890"/>
        <dbReference type="ChEBI" id="CHEBI:32544"/>
        <dbReference type="ChEBI" id="CHEBI:57502"/>
        <dbReference type="ChEBI" id="CHEBI:57918"/>
        <dbReference type="EC" id="2.4.2.21"/>
    </reaction>
</comment>
<dbReference type="Pfam" id="PF02277">
    <property type="entry name" value="DBI_PRT"/>
    <property type="match status" value="1"/>
</dbReference>
<evidence type="ECO:0000256" key="2">
    <source>
        <dbReference type="ARBA" id="ARBA00007110"/>
    </source>
</evidence>
<dbReference type="EMBL" id="NVQC01000022">
    <property type="protein sequence ID" value="PTL35637.1"/>
    <property type="molecule type" value="Genomic_DNA"/>
</dbReference>
<dbReference type="FunFam" id="3.40.50.10210:FF:000001">
    <property type="entry name" value="Nicotinate-nucleotide--dimethylbenzimidazole phosphoribosyltransferase"/>
    <property type="match status" value="1"/>
</dbReference>
<protein>
    <recommendedName>
        <fullName evidence="4 10">Nicotinate-nucleotide--dimethylbenzimidazole phosphoribosyltransferase</fullName>
        <shortName evidence="10">NN:DBI PRT</shortName>
        <ecNumber evidence="3 10">2.4.2.21</ecNumber>
    </recommendedName>
    <alternativeName>
        <fullName evidence="8 10">N(1)-alpha-phosphoribosyltransferase</fullName>
    </alternativeName>
</protein>
<evidence type="ECO:0000313" key="11">
    <source>
        <dbReference type="EMBL" id="PTL35637.1"/>
    </source>
</evidence>
<evidence type="ECO:0000256" key="3">
    <source>
        <dbReference type="ARBA" id="ARBA00011991"/>
    </source>
</evidence>
<comment type="similarity">
    <text evidence="2 10">Belongs to the CobT family.</text>
</comment>
<evidence type="ECO:0000256" key="6">
    <source>
        <dbReference type="ARBA" id="ARBA00022676"/>
    </source>
</evidence>
<reference evidence="12" key="2">
    <citation type="journal article" date="2018" name="Environ. Microbiol.">
        <title>Bloom of a denitrifying methanotroph, 'Candidatus Methylomirabilis limnetica', in a deep stratified lake.</title>
        <authorList>
            <person name="Graf J.S."/>
            <person name="Mayr M.J."/>
            <person name="Marchant H.K."/>
            <person name="Tienken D."/>
            <person name="Hach P.F."/>
            <person name="Brand A."/>
            <person name="Schubert C.J."/>
            <person name="Kuypers M.M."/>
            <person name="Milucka J."/>
        </authorList>
    </citation>
    <scope>NUCLEOTIDE SEQUENCE [LARGE SCALE GENOMIC DNA]</scope>
    <source>
        <strain evidence="12">Zug</strain>
    </source>
</reference>
<dbReference type="InterPro" id="IPR036087">
    <property type="entry name" value="Nict_dMeBzImd_PRibTrfase_sf"/>
</dbReference>
<sequence length="352" mass="36148">MSKLTEICSRIREPDHRIAEATQRLLDIKTKPRRSLGRLEDLACQVAAIRGTNAPDPPQKAIVVMGADHGVAEEGVSAYPQEVTGQMLLNFARGGAAINVLARHAGARVVVVDMGVKAPLSAAPEIRAHRIGSGTHNFTKGPAMTREEAIAAVEVGIQIAEELVRDGVTLLGIGDMGIGNTTAASALAAVFTGAPPEDVAGRGTGIDDVALKRKVDVIRRGLSVNRPDPQDGVDALAKVGGFEIAGLAGVILGGAASGIAIVVDGFICGTAALAATRIAPVTAEHLIASHRSAEVGHRLVLQALGTTPLFDLNLRLGEGTGAVLAMNLVEAALCILREMATFTSAGVSDSGA</sequence>
<dbReference type="Gene3D" id="1.10.1610.10">
    <property type="match status" value="1"/>
</dbReference>
<dbReference type="InterPro" id="IPR003200">
    <property type="entry name" value="Nict_dMeBzImd_PRibTrfase"/>
</dbReference>
<evidence type="ECO:0000256" key="9">
    <source>
        <dbReference type="ARBA" id="ARBA00047340"/>
    </source>
</evidence>
<dbReference type="GO" id="GO:0008939">
    <property type="term" value="F:nicotinate-nucleotide-dimethylbenzimidazole phosphoribosyltransferase activity"/>
    <property type="evidence" value="ECO:0007669"/>
    <property type="project" value="UniProtKB-UniRule"/>
</dbReference>
<dbReference type="PANTHER" id="PTHR43463:SF1">
    <property type="entry name" value="NICOTINATE-NUCLEOTIDE--DIMETHYLBENZIMIDAZOLE PHOSPHORIBOSYLTRANSFERASE"/>
    <property type="match status" value="1"/>
</dbReference>
<dbReference type="RefSeq" id="WP_107562321.1">
    <property type="nucleotide sequence ID" value="NZ_NVQC01000022.1"/>
</dbReference>
<dbReference type="NCBIfam" id="TIGR03160">
    <property type="entry name" value="cobT_DBIPRT"/>
    <property type="match status" value="1"/>
</dbReference>
<accession>A0A2T4TX13</accession>
<dbReference type="GO" id="GO:0009236">
    <property type="term" value="P:cobalamin biosynthetic process"/>
    <property type="evidence" value="ECO:0007669"/>
    <property type="project" value="UniProtKB-UniRule"/>
</dbReference>
<dbReference type="AlphaFoldDB" id="A0A2T4TX13"/>
<comment type="caution">
    <text evidence="11">The sequence shown here is derived from an EMBL/GenBank/DDBJ whole genome shotgun (WGS) entry which is preliminary data.</text>
</comment>
<evidence type="ECO:0000256" key="7">
    <source>
        <dbReference type="ARBA" id="ARBA00022679"/>
    </source>
</evidence>
<name>A0A2T4TX13_9BACT</name>
<dbReference type="SUPFAM" id="SSF52733">
    <property type="entry name" value="Nicotinate mononucleotide:5,6-dimethylbenzimidazole phosphoribosyltransferase (CobT)"/>
    <property type="match status" value="1"/>
</dbReference>
<keyword evidence="6 10" id="KW-0328">Glycosyltransferase</keyword>
<keyword evidence="5 10" id="KW-0169">Cobalamin biosynthesis</keyword>
<dbReference type="Gene3D" id="3.40.50.10210">
    <property type="match status" value="1"/>
</dbReference>
<dbReference type="InterPro" id="IPR023195">
    <property type="entry name" value="Nict_dMeBzImd_PRibTrfase_N"/>
</dbReference>
<dbReference type="CDD" id="cd02439">
    <property type="entry name" value="DMB-PRT_CobT"/>
    <property type="match status" value="1"/>
</dbReference>
<comment type="function">
    <text evidence="10">Catalyzes the synthesis of alpha-ribazole-5'-phosphate from nicotinate mononucleotide (NAMN) and 5,6-dimethylbenzimidazole (DMB).</text>
</comment>
<organism evidence="11 12">
    <name type="scientific">Candidatus Methylomirabilis limnetica</name>
    <dbReference type="NCBI Taxonomy" id="2033718"/>
    <lineage>
        <taxon>Bacteria</taxon>
        <taxon>Candidatus Methylomirabilota</taxon>
        <taxon>Candidatus Methylomirabilia</taxon>
        <taxon>Candidatus Methylomirabilales</taxon>
        <taxon>Candidatus Methylomirabilaceae</taxon>
        <taxon>Candidatus Methylomirabilis</taxon>
    </lineage>
</organism>
<proteinExistence type="inferred from homology"/>
<dbReference type="UniPathway" id="UPA00061">
    <property type="reaction ID" value="UER00516"/>
</dbReference>
<reference evidence="11 12" key="1">
    <citation type="submission" date="2017-09" db="EMBL/GenBank/DDBJ databases">
        <title>Bloom of a denitrifying methanotroph, Candidatus Methylomirabilis limnetica, in a deep stratified lake.</title>
        <authorList>
            <person name="Graf J.S."/>
            <person name="Marchant H.K."/>
            <person name="Tienken D."/>
            <person name="Hach P.F."/>
            <person name="Brand A."/>
            <person name="Schubert C.J."/>
            <person name="Kuypers M.M."/>
            <person name="Milucka J."/>
        </authorList>
    </citation>
    <scope>NUCLEOTIDE SEQUENCE [LARGE SCALE GENOMIC DNA]</scope>
    <source>
        <strain evidence="11 12">Zug</strain>
    </source>
</reference>
<evidence type="ECO:0000256" key="4">
    <source>
        <dbReference type="ARBA" id="ARBA00015486"/>
    </source>
</evidence>
<evidence type="ECO:0000313" key="12">
    <source>
        <dbReference type="Proteomes" id="UP000241436"/>
    </source>
</evidence>
<dbReference type="Proteomes" id="UP000241436">
    <property type="component" value="Unassembled WGS sequence"/>
</dbReference>
<dbReference type="OrthoDB" id="9781491at2"/>
<comment type="pathway">
    <text evidence="1 10">Nucleoside biosynthesis; alpha-ribazole biosynthesis; alpha-ribazole from 5,6-dimethylbenzimidazole: step 1/2.</text>
</comment>
<dbReference type="NCBIfam" id="NF000996">
    <property type="entry name" value="PRK00105.1"/>
    <property type="match status" value="1"/>
</dbReference>
<evidence type="ECO:0000256" key="10">
    <source>
        <dbReference type="HAMAP-Rule" id="MF_00230"/>
    </source>
</evidence>